<dbReference type="Proteomes" id="UP000179807">
    <property type="component" value="Unassembled WGS sequence"/>
</dbReference>
<proteinExistence type="predicted"/>
<protein>
    <submittedName>
        <fullName evidence="2">CS domain containing protein</fullName>
    </submittedName>
</protein>
<dbReference type="InterPro" id="IPR007052">
    <property type="entry name" value="CS_dom"/>
</dbReference>
<dbReference type="InterPro" id="IPR008978">
    <property type="entry name" value="HSP20-like_chaperone"/>
</dbReference>
<organism evidence="2 3">
    <name type="scientific">Tritrichomonas foetus</name>
    <dbReference type="NCBI Taxonomy" id="1144522"/>
    <lineage>
        <taxon>Eukaryota</taxon>
        <taxon>Metamonada</taxon>
        <taxon>Parabasalia</taxon>
        <taxon>Tritrichomonadida</taxon>
        <taxon>Tritrichomonadidae</taxon>
        <taxon>Tritrichomonas</taxon>
    </lineage>
</organism>
<dbReference type="VEuPathDB" id="TrichDB:TRFO_23579"/>
<dbReference type="RefSeq" id="XP_068361180.1">
    <property type="nucleotide sequence ID" value="XM_068503233.1"/>
</dbReference>
<accession>A0A1J4KEA2</accession>
<comment type="caution">
    <text evidence="2">The sequence shown here is derived from an EMBL/GenBank/DDBJ whole genome shotgun (WGS) entry which is preliminary data.</text>
</comment>
<name>A0A1J4KEA2_9EUKA</name>
<feature type="domain" description="CS" evidence="1">
    <location>
        <begin position="163"/>
        <end position="256"/>
    </location>
</feature>
<keyword evidence="3" id="KW-1185">Reference proteome</keyword>
<evidence type="ECO:0000313" key="2">
    <source>
        <dbReference type="EMBL" id="OHT08044.1"/>
    </source>
</evidence>
<evidence type="ECO:0000259" key="1">
    <source>
        <dbReference type="PROSITE" id="PS51203"/>
    </source>
</evidence>
<dbReference type="InterPro" id="IPR011990">
    <property type="entry name" value="TPR-like_helical_dom_sf"/>
</dbReference>
<dbReference type="AlphaFoldDB" id="A0A1J4KEA2"/>
<dbReference type="GeneID" id="94837937"/>
<evidence type="ECO:0000313" key="3">
    <source>
        <dbReference type="Proteomes" id="UP000179807"/>
    </source>
</evidence>
<dbReference type="PROSITE" id="PS51203">
    <property type="entry name" value="CS"/>
    <property type="match status" value="1"/>
</dbReference>
<gene>
    <name evidence="2" type="ORF">TRFO_23579</name>
</gene>
<reference evidence="2" key="1">
    <citation type="submission" date="2016-10" db="EMBL/GenBank/DDBJ databases">
        <authorList>
            <person name="Benchimol M."/>
            <person name="Almeida L.G."/>
            <person name="Vasconcelos A.T."/>
            <person name="Perreira-Neves A."/>
            <person name="Rosa I.A."/>
            <person name="Tasca T."/>
            <person name="Bogo M.R."/>
            <person name="de Souza W."/>
        </authorList>
    </citation>
    <scope>NUCLEOTIDE SEQUENCE [LARGE SCALE GENOMIC DNA]</scope>
    <source>
        <strain evidence="2">K</strain>
    </source>
</reference>
<dbReference type="SUPFAM" id="SSF48452">
    <property type="entry name" value="TPR-like"/>
    <property type="match status" value="1"/>
</dbReference>
<dbReference type="SUPFAM" id="SSF49764">
    <property type="entry name" value="HSP20-like chaperones"/>
    <property type="match status" value="1"/>
</dbReference>
<dbReference type="EMBL" id="MLAK01000679">
    <property type="protein sequence ID" value="OHT08044.1"/>
    <property type="molecule type" value="Genomic_DNA"/>
</dbReference>
<sequence>MIHRQIIIFANYNIQKLHNVIIFLQKLDSCQYMDIATQSSDKAILSCMKRHKYHLALILICQLLEGYGKLSKDNQIRFVECLISTGRSDEALRSIKKFMEKGNKDERLLFLKGCAHFYNKNYIKAQLIFNRNPNWNRWSEKAKIMMSINFKKTNPIQFGEPTKIPLTNLPYETSVDDSNVCIIVKIPGLAIDNVKCKAYPTSMDLIISDKDEENFIQKNFEFYGEILPKTLTIVFNLSNIEIKVQKADDQIWPTTEINIDTSLGLNNLKLEKIINSLDNNIQPQDDQTVAEEFEKVHSLLKENCIDF</sequence>
<dbReference type="Gene3D" id="2.60.40.790">
    <property type="match status" value="1"/>
</dbReference>